<dbReference type="AlphaFoldDB" id="A0A653F2V9"/>
<evidence type="ECO:0000313" key="6">
    <source>
        <dbReference type="EMBL" id="VTP03960.1"/>
    </source>
</evidence>
<protein>
    <recommendedName>
        <fullName evidence="5">SF3 helicase domain-containing protein</fullName>
    </recommendedName>
</protein>
<organism evidence="6">
    <name type="scientific">Mycobacterium riyadhense</name>
    <dbReference type="NCBI Taxonomy" id="486698"/>
    <lineage>
        <taxon>Bacteria</taxon>
        <taxon>Bacillati</taxon>
        <taxon>Actinomycetota</taxon>
        <taxon>Actinomycetes</taxon>
        <taxon>Mycobacteriales</taxon>
        <taxon>Mycobacteriaceae</taxon>
        <taxon>Mycobacterium</taxon>
    </lineage>
</organism>
<dbReference type="InterPro" id="IPR006500">
    <property type="entry name" value="Helicase_put_C_phage/plasmid"/>
</dbReference>
<dbReference type="InterPro" id="IPR027417">
    <property type="entry name" value="P-loop_NTPase"/>
</dbReference>
<feature type="domain" description="SF3 helicase" evidence="5">
    <location>
        <begin position="239"/>
        <end position="396"/>
    </location>
</feature>
<dbReference type="Pfam" id="PF19263">
    <property type="entry name" value="DUF5906"/>
    <property type="match status" value="1"/>
</dbReference>
<dbReference type="RefSeq" id="WP_204801897.1">
    <property type="nucleotide sequence ID" value="NZ_CAJMWM010000001.1"/>
</dbReference>
<evidence type="ECO:0000256" key="4">
    <source>
        <dbReference type="SAM" id="MobiDB-lite"/>
    </source>
</evidence>
<dbReference type="PANTHER" id="PTHR35372">
    <property type="entry name" value="ATP BINDING PROTEIN-RELATED"/>
    <property type="match status" value="1"/>
</dbReference>
<accession>A0A653F2V9</accession>
<dbReference type="GO" id="GO:0016787">
    <property type="term" value="F:hydrolase activity"/>
    <property type="evidence" value="ECO:0007669"/>
    <property type="project" value="UniProtKB-KW"/>
</dbReference>
<dbReference type="SUPFAM" id="SSF46785">
    <property type="entry name" value="Winged helix' DNA-binding domain"/>
    <property type="match status" value="1"/>
</dbReference>
<dbReference type="Pfam" id="PF08706">
    <property type="entry name" value="D5_N"/>
    <property type="match status" value="1"/>
</dbReference>
<proteinExistence type="predicted"/>
<dbReference type="InterPro" id="IPR051620">
    <property type="entry name" value="ORF904-like_C"/>
</dbReference>
<dbReference type="InterPro" id="IPR014015">
    <property type="entry name" value="Helicase_SF3_DNA-vir"/>
</dbReference>
<dbReference type="InterPro" id="IPR036390">
    <property type="entry name" value="WH_DNA-bd_sf"/>
</dbReference>
<keyword evidence="3" id="KW-0067">ATP-binding</keyword>
<dbReference type="PROSITE" id="PS51206">
    <property type="entry name" value="SF3_HELICASE_1"/>
    <property type="match status" value="1"/>
</dbReference>
<evidence type="ECO:0000256" key="1">
    <source>
        <dbReference type="ARBA" id="ARBA00022741"/>
    </source>
</evidence>
<feature type="region of interest" description="Disordered" evidence="4">
    <location>
        <begin position="521"/>
        <end position="567"/>
    </location>
</feature>
<dbReference type="Gene3D" id="3.40.50.300">
    <property type="entry name" value="P-loop containing nucleotide triphosphate hydrolases"/>
    <property type="match status" value="1"/>
</dbReference>
<evidence type="ECO:0000259" key="5">
    <source>
        <dbReference type="PROSITE" id="PS51206"/>
    </source>
</evidence>
<feature type="compositionally biased region" description="Polar residues" evidence="4">
    <location>
        <begin position="534"/>
        <end position="545"/>
    </location>
</feature>
<name>A0A653F2V9_9MYCO</name>
<keyword evidence="1" id="KW-0547">Nucleotide-binding</keyword>
<dbReference type="EMBL" id="LR589179">
    <property type="protein sequence ID" value="VTP03960.1"/>
    <property type="molecule type" value="Genomic_DNA"/>
</dbReference>
<evidence type="ECO:0000256" key="3">
    <source>
        <dbReference type="ARBA" id="ARBA00022840"/>
    </source>
</evidence>
<feature type="region of interest" description="Disordered" evidence="4">
    <location>
        <begin position="38"/>
        <end position="65"/>
    </location>
</feature>
<gene>
    <name evidence="6" type="ORF">BIN_B_05329</name>
</gene>
<dbReference type="InterPro" id="IPR014818">
    <property type="entry name" value="Phage/plasmid_primase_P4_C"/>
</dbReference>
<dbReference type="InterPro" id="IPR045455">
    <property type="entry name" value="NrS-1_pol-like_helicase"/>
</dbReference>
<keyword evidence="2" id="KW-0378">Hydrolase</keyword>
<dbReference type="PANTHER" id="PTHR35372:SF2">
    <property type="entry name" value="SF3 HELICASE DOMAIN-CONTAINING PROTEIN"/>
    <property type="match status" value="1"/>
</dbReference>
<reference evidence="6" key="1">
    <citation type="submission" date="2019-05" db="EMBL/GenBank/DDBJ databases">
        <authorList>
            <person name="Naeem R."/>
            <person name="Antony C."/>
            <person name="Guan Q."/>
        </authorList>
    </citation>
    <scope>NUCLEOTIDE SEQUENCE</scope>
    <source>
        <strain evidence="6">2</strain>
    </source>
</reference>
<sequence length="622" mass="68091">MTSAADDLLAKGKAIFDSGKYLPRTNGELSTAVESCEPEPEQPEAEADLCDGTTQSVDDGAPIYPPPDAPYDVACDLYDRIGWHRKLFCHRGIWMRWNQQQWDEMDADALRSTVYRTLADAEYHRPVKTDGEVVDYERTEWKPNRHRIANVLEAMAAIGYLSTDIDPPVWIDAHSAAKTPADQIISCTNGLLDLSTRELMDHTPAYYNVVSVPFGYDPAAAQPTAWQEFLASVWPDDPDSVALLQEFIGYLLSGRTDMQKMLLLIGPTRSGKGTIARLMPKLIGRRHVTGPTLASLGTNFGLSPLLGKPLAIISDARLGNTPSHTVVERLLSITGEDMLTVDRKFREPWSGKLPTRFMVLSNELPRFKDSSGAIANRLLILRMTESFLGREDRTLDNRLAAELPGILHWALDGLDRLNANGRFTVPRSSEDAANLMMDLASPVSAFVREKCVRGPAKQVERDTLYAAWKLWAEDNGHMPGSKSNFARDLRAVVPELKDIRPRVNGVPVRYYAYIALSGGSGGSSPGLDDVDPTSGGSDQWVNPQDNGADPGDPGEAPFKAQQNLFTPPSGPGRCPVCGWHIESQGHRDGCPAKTRAPIGGITPATPGMTDRVVAALAKAVER</sequence>
<dbReference type="NCBIfam" id="TIGR01613">
    <property type="entry name" value="primase_Cterm"/>
    <property type="match status" value="1"/>
</dbReference>
<evidence type="ECO:0000256" key="2">
    <source>
        <dbReference type="ARBA" id="ARBA00022801"/>
    </source>
</evidence>
<dbReference type="SUPFAM" id="SSF52540">
    <property type="entry name" value="P-loop containing nucleoside triphosphate hydrolases"/>
    <property type="match status" value="1"/>
</dbReference>
<dbReference type="GO" id="GO:0005524">
    <property type="term" value="F:ATP binding"/>
    <property type="evidence" value="ECO:0007669"/>
    <property type="project" value="UniProtKB-KW"/>
</dbReference>
<feature type="compositionally biased region" description="Acidic residues" evidence="4">
    <location>
        <begin position="38"/>
        <end position="49"/>
    </location>
</feature>